<dbReference type="InterPro" id="IPR030395">
    <property type="entry name" value="GP_PDE_dom"/>
</dbReference>
<keyword evidence="3" id="KW-1185">Reference proteome</keyword>
<dbReference type="PANTHER" id="PTHR46211">
    <property type="entry name" value="GLYCEROPHOSPHORYL DIESTER PHOSPHODIESTERASE"/>
    <property type="match status" value="1"/>
</dbReference>
<evidence type="ECO:0000313" key="3">
    <source>
        <dbReference type="Proteomes" id="UP001596099"/>
    </source>
</evidence>
<protein>
    <submittedName>
        <fullName evidence="2">Glycerophosphodiester phosphodiesterase</fullName>
    </submittedName>
</protein>
<dbReference type="Gene3D" id="3.20.20.190">
    <property type="entry name" value="Phosphatidylinositol (PI) phosphodiesterase"/>
    <property type="match status" value="1"/>
</dbReference>
<feature type="domain" description="GP-PDE" evidence="1">
    <location>
        <begin position="22"/>
        <end position="291"/>
    </location>
</feature>
<evidence type="ECO:0000313" key="2">
    <source>
        <dbReference type="EMBL" id="MFC5971912.1"/>
    </source>
</evidence>
<dbReference type="SUPFAM" id="SSF51695">
    <property type="entry name" value="PLC-like phosphodiesterases"/>
    <property type="match status" value="1"/>
</dbReference>
<dbReference type="Proteomes" id="UP001596099">
    <property type="component" value="Unassembled WGS sequence"/>
</dbReference>
<dbReference type="PROSITE" id="PS51704">
    <property type="entry name" value="GP_PDE"/>
    <property type="match status" value="1"/>
</dbReference>
<proteinExistence type="predicted"/>
<sequence>MQRGRSTAVPESVGESIATSGTDVIAHRGFADVAPENTLAALERATAAGDEGRPAMVELDVMPCASGELVVFHDATLDRLTDPPAALAGRSVWETPLETLRGLDVLDSGEPIPLLREVFDVVPPDVVLNVELKHPGVPPGPTGMLTPEGVDRERARWRPFVERVLDVAAIHDHDLLVSSFFEGAIAAVRDVDPSVPVANVFHDAIEEGFTVADRHDCEAVHAPWNMIYGTPMFNEEYVSGPFDSIDLVGRAHDDGRAVNVWTVETAEQARSLRDAGVDGIMVDDPAVVAEN</sequence>
<name>A0ABD5RNH1_9EURY</name>
<dbReference type="CDD" id="cd08556">
    <property type="entry name" value="GDPD"/>
    <property type="match status" value="1"/>
</dbReference>
<dbReference type="EMBL" id="JBHSQH010000001">
    <property type="protein sequence ID" value="MFC5971912.1"/>
    <property type="molecule type" value="Genomic_DNA"/>
</dbReference>
<dbReference type="Pfam" id="PF03009">
    <property type="entry name" value="GDPD"/>
    <property type="match status" value="1"/>
</dbReference>
<dbReference type="AlphaFoldDB" id="A0ABD5RNH1"/>
<gene>
    <name evidence="2" type="ORF">ACFPYI_11270</name>
</gene>
<accession>A0ABD5RNH1</accession>
<dbReference type="InterPro" id="IPR017946">
    <property type="entry name" value="PLC-like_Pdiesterase_TIM-brl"/>
</dbReference>
<evidence type="ECO:0000259" key="1">
    <source>
        <dbReference type="PROSITE" id="PS51704"/>
    </source>
</evidence>
<comment type="caution">
    <text evidence="2">The sequence shown here is derived from an EMBL/GenBank/DDBJ whole genome shotgun (WGS) entry which is preliminary data.</text>
</comment>
<dbReference type="PANTHER" id="PTHR46211:SF14">
    <property type="entry name" value="GLYCEROPHOSPHODIESTER PHOSPHODIESTERASE"/>
    <property type="match status" value="1"/>
</dbReference>
<dbReference type="RefSeq" id="WP_247414791.1">
    <property type="nucleotide sequence ID" value="NZ_JALLGW010000001.1"/>
</dbReference>
<organism evidence="2 3">
    <name type="scientific">Halomarina salina</name>
    <dbReference type="NCBI Taxonomy" id="1872699"/>
    <lineage>
        <taxon>Archaea</taxon>
        <taxon>Methanobacteriati</taxon>
        <taxon>Methanobacteriota</taxon>
        <taxon>Stenosarchaea group</taxon>
        <taxon>Halobacteria</taxon>
        <taxon>Halobacteriales</taxon>
        <taxon>Natronomonadaceae</taxon>
        <taxon>Halomarina</taxon>
    </lineage>
</organism>
<reference evidence="2 3" key="1">
    <citation type="journal article" date="2019" name="Int. J. Syst. Evol. Microbiol.">
        <title>The Global Catalogue of Microorganisms (GCM) 10K type strain sequencing project: providing services to taxonomists for standard genome sequencing and annotation.</title>
        <authorList>
            <consortium name="The Broad Institute Genomics Platform"/>
            <consortium name="The Broad Institute Genome Sequencing Center for Infectious Disease"/>
            <person name="Wu L."/>
            <person name="Ma J."/>
        </authorList>
    </citation>
    <scope>NUCLEOTIDE SEQUENCE [LARGE SCALE GENOMIC DNA]</scope>
    <source>
        <strain evidence="2 3">CGMCC 1.12543</strain>
    </source>
</reference>